<keyword evidence="5 7" id="KW-0418">Kinase</keyword>
<accession>A0A8T3VX68</accession>
<dbReference type="GO" id="GO:0016887">
    <property type="term" value="F:ATP hydrolysis activity"/>
    <property type="evidence" value="ECO:0007669"/>
    <property type="project" value="InterPro"/>
</dbReference>
<dbReference type="PANTHER" id="PTHR12595:SF0">
    <property type="entry name" value="ADENYLATE KINASE ISOENZYME 6"/>
    <property type="match status" value="1"/>
</dbReference>
<protein>
    <recommendedName>
        <fullName evidence="7">Putative adenylate kinase</fullName>
        <shortName evidence="7">AK</shortName>
        <ecNumber evidence="7">2.7.4.3</ecNumber>
    </recommendedName>
    <alternativeName>
        <fullName evidence="7">ATP-AMP transphosphorylase</fullName>
    </alternativeName>
</protein>
<dbReference type="Proteomes" id="UP000732619">
    <property type="component" value="Unassembled WGS sequence"/>
</dbReference>
<dbReference type="InterPro" id="IPR020618">
    <property type="entry name" value="Adenyl_kinase_AK6"/>
</dbReference>
<feature type="binding site" evidence="7">
    <location>
        <position position="35"/>
    </location>
    <ligand>
        <name>ATP</name>
        <dbReference type="ChEBI" id="CHEBI:30616"/>
    </ligand>
</feature>
<feature type="binding site" evidence="7">
    <location>
        <position position="34"/>
    </location>
    <ligand>
        <name>ATP</name>
        <dbReference type="ChEBI" id="CHEBI:30616"/>
    </ligand>
</feature>
<dbReference type="SUPFAM" id="SSF52540">
    <property type="entry name" value="P-loop containing nucleoside triphosphate hydrolases"/>
    <property type="match status" value="1"/>
</dbReference>
<dbReference type="GO" id="GO:0005524">
    <property type="term" value="F:ATP binding"/>
    <property type="evidence" value="ECO:0007669"/>
    <property type="project" value="UniProtKB-UniRule"/>
</dbReference>
<dbReference type="Gene3D" id="3.40.50.300">
    <property type="entry name" value="P-loop containing nucleotide triphosphate hydrolases"/>
    <property type="match status" value="1"/>
</dbReference>
<keyword evidence="2 7" id="KW-0698">rRNA processing</keyword>
<dbReference type="GO" id="GO:0042274">
    <property type="term" value="P:ribosomal small subunit biogenesis"/>
    <property type="evidence" value="ECO:0007669"/>
    <property type="project" value="UniProtKB-UniRule"/>
</dbReference>
<evidence type="ECO:0000256" key="5">
    <source>
        <dbReference type="ARBA" id="ARBA00022777"/>
    </source>
</evidence>
<dbReference type="Pfam" id="PF13238">
    <property type="entry name" value="AAA_18"/>
    <property type="match status" value="1"/>
</dbReference>
<reference evidence="8" key="1">
    <citation type="submission" date="2019-04" db="EMBL/GenBank/DDBJ databases">
        <title>Evolution of Biomass-Degrading Anaerobic Consortia Revealed by Metagenomics.</title>
        <authorList>
            <person name="Peng X."/>
        </authorList>
    </citation>
    <scope>NUCLEOTIDE SEQUENCE</scope>
    <source>
        <strain evidence="8">SIG14</strain>
    </source>
</reference>
<gene>
    <name evidence="8" type="ORF">E7Z75_07820</name>
</gene>
<evidence type="ECO:0000313" key="9">
    <source>
        <dbReference type="Proteomes" id="UP000732619"/>
    </source>
</evidence>
<keyword evidence="1 7" id="KW-0690">Ribosome biogenesis</keyword>
<keyword evidence="3 7" id="KW-0808">Transferase</keyword>
<comment type="similarity">
    <text evidence="7">Belongs to the adenylate kinase family. AK6 subfamily.</text>
</comment>
<dbReference type="PANTHER" id="PTHR12595">
    <property type="entry name" value="POS9-ACTIVATING FACTOR FAP7-RELATED"/>
    <property type="match status" value="1"/>
</dbReference>
<evidence type="ECO:0000256" key="7">
    <source>
        <dbReference type="HAMAP-Rule" id="MF_00039"/>
    </source>
</evidence>
<comment type="caution">
    <text evidence="8">The sequence shown here is derived from an EMBL/GenBank/DDBJ whole genome shotgun (WGS) entry which is preliminary data.</text>
</comment>
<comment type="subunit">
    <text evidence="7">Interacts with uS11. Not a structural component of 40S pre-ribosomes, but transiently interacts with them by binding to uS11.</text>
</comment>
<dbReference type="CDD" id="cd01983">
    <property type="entry name" value="SIMIBI"/>
    <property type="match status" value="1"/>
</dbReference>
<comment type="caution">
    <text evidence="7">Lacks conserved residue(s) required for the propagation of feature annotation.</text>
</comment>
<evidence type="ECO:0000256" key="2">
    <source>
        <dbReference type="ARBA" id="ARBA00022552"/>
    </source>
</evidence>
<comment type="catalytic activity">
    <reaction evidence="7">
        <text>ATP + H2O = ADP + phosphate + H(+)</text>
        <dbReference type="Rhea" id="RHEA:13065"/>
        <dbReference type="ChEBI" id="CHEBI:15377"/>
        <dbReference type="ChEBI" id="CHEBI:15378"/>
        <dbReference type="ChEBI" id="CHEBI:30616"/>
        <dbReference type="ChEBI" id="CHEBI:43474"/>
        <dbReference type="ChEBI" id="CHEBI:456216"/>
    </reaction>
</comment>
<evidence type="ECO:0000256" key="4">
    <source>
        <dbReference type="ARBA" id="ARBA00022741"/>
    </source>
</evidence>
<dbReference type="GO" id="GO:0006364">
    <property type="term" value="P:rRNA processing"/>
    <property type="evidence" value="ECO:0007669"/>
    <property type="project" value="UniProtKB-KW"/>
</dbReference>
<keyword evidence="4 7" id="KW-0547">Nucleotide-binding</keyword>
<feature type="binding site" evidence="7">
    <location>
        <position position="33"/>
    </location>
    <ligand>
        <name>ATP</name>
        <dbReference type="ChEBI" id="CHEBI:30616"/>
    </ligand>
</feature>
<dbReference type="AlphaFoldDB" id="A0A8T3VX68"/>
<evidence type="ECO:0000256" key="3">
    <source>
        <dbReference type="ARBA" id="ARBA00022679"/>
    </source>
</evidence>
<organism evidence="8 9">
    <name type="scientific">Methanobrevibacter olleyae</name>
    <dbReference type="NCBI Taxonomy" id="294671"/>
    <lineage>
        <taxon>Archaea</taxon>
        <taxon>Methanobacteriati</taxon>
        <taxon>Methanobacteriota</taxon>
        <taxon>Methanomada group</taxon>
        <taxon>Methanobacteria</taxon>
        <taxon>Methanobacteriales</taxon>
        <taxon>Methanobacteriaceae</taxon>
        <taxon>Methanobrevibacter</taxon>
    </lineage>
</organism>
<dbReference type="InterPro" id="IPR027417">
    <property type="entry name" value="P-loop_NTPase"/>
</dbReference>
<name>A0A8T3VX68_METOL</name>
<dbReference type="HAMAP" id="MF_00039">
    <property type="entry name" value="Adenylate_kinase_AK6"/>
    <property type="match status" value="1"/>
</dbReference>
<evidence type="ECO:0000256" key="6">
    <source>
        <dbReference type="ARBA" id="ARBA00022840"/>
    </source>
</evidence>
<proteinExistence type="inferred from homology"/>
<evidence type="ECO:0000256" key="1">
    <source>
        <dbReference type="ARBA" id="ARBA00022517"/>
    </source>
</evidence>
<keyword evidence="6 7" id="KW-0067">ATP-binding</keyword>
<sequence>MSILNESDIDESILNGLSKDTVIFISGTPCTGKTTVASALNDYLSCNGFHSRLIKVNDFAIENDLVLGEDPDKLYKVIDIDGLNESLNEEIDKSSDCVLIVEGHLSHLCEGADKMIVLRLNPSILKDRLEERNYGESKIQENLEAEALAVCSAEAYGIYGEKTNEIDASDKSVEEIRDLIIAIASDKMECPVGSIDFMEWLLD</sequence>
<comment type="catalytic activity">
    <reaction evidence="7">
        <text>AMP + ATP = 2 ADP</text>
        <dbReference type="Rhea" id="RHEA:12973"/>
        <dbReference type="ChEBI" id="CHEBI:30616"/>
        <dbReference type="ChEBI" id="CHEBI:456215"/>
        <dbReference type="ChEBI" id="CHEBI:456216"/>
        <dbReference type="EC" id="2.7.4.3"/>
    </reaction>
</comment>
<feature type="region of interest" description="LID" evidence="7">
    <location>
        <begin position="131"/>
        <end position="141"/>
    </location>
</feature>
<evidence type="ECO:0000313" key="8">
    <source>
        <dbReference type="EMBL" id="MBE6513028.1"/>
    </source>
</evidence>
<feature type="binding site" evidence="7">
    <location>
        <position position="132"/>
    </location>
    <ligand>
        <name>ATP</name>
        <dbReference type="ChEBI" id="CHEBI:30616"/>
    </ligand>
</feature>
<dbReference type="EC" id="2.7.4.3" evidence="7"/>
<feature type="binding site" evidence="7">
    <location>
        <position position="171"/>
    </location>
    <ligand>
        <name>ATP</name>
        <dbReference type="ChEBI" id="CHEBI:30616"/>
    </ligand>
</feature>
<dbReference type="GO" id="GO:0004017">
    <property type="term" value="F:AMP kinase activity"/>
    <property type="evidence" value="ECO:0007669"/>
    <property type="project" value="UniProtKB-UniRule"/>
</dbReference>
<comment type="function">
    <text evidence="7">Broad-specificity nucleoside monophosphate (NMP) kinase that catalyzes the reversible transfer of the terminal phosphate group between nucleoside triphosphates and monophosphates. Has also ATPase activity. Involved in the late maturation steps of the 30S ribosomal particles, specifically 16S rRNA maturation. While NMP activity is not required for ribosome maturation, ATPase activity is. Associates transiently with small ribosomal subunit protein uS11. ATP hydrolysis breaks the interaction with uS11. May temporarily remove uS11 from the ribosome to enable a conformational change of the ribosomal RNA that is needed for the final maturation step of the small ribosomal subunit.</text>
</comment>
<feature type="binding site" evidence="7">
    <location>
        <position position="32"/>
    </location>
    <ligand>
        <name>ATP</name>
        <dbReference type="ChEBI" id="CHEBI:30616"/>
    </ligand>
</feature>
<dbReference type="EMBL" id="SUTG01000043">
    <property type="protein sequence ID" value="MBE6513028.1"/>
    <property type="molecule type" value="Genomic_DNA"/>
</dbReference>